<dbReference type="PANTHER" id="PTHR35867">
    <property type="entry name" value="PROTEIN RSEC"/>
    <property type="match status" value="1"/>
</dbReference>
<organism evidence="3 5">
    <name type="scientific">Clostridium chromiireducens</name>
    <dbReference type="NCBI Taxonomy" id="225345"/>
    <lineage>
        <taxon>Bacteria</taxon>
        <taxon>Bacillati</taxon>
        <taxon>Bacillota</taxon>
        <taxon>Clostridia</taxon>
        <taxon>Eubacteriales</taxon>
        <taxon>Clostridiaceae</taxon>
        <taxon>Clostridium</taxon>
    </lineage>
</organism>
<dbReference type="Proteomes" id="UP000656077">
    <property type="component" value="Unassembled WGS sequence"/>
</dbReference>
<keyword evidence="1" id="KW-0812">Transmembrane</keyword>
<dbReference type="EMBL" id="QXDJ01000002">
    <property type="protein sequence ID" value="RII35649.1"/>
    <property type="molecule type" value="Genomic_DNA"/>
</dbReference>
<accession>A0A1V4IFI5</accession>
<feature type="transmembrane region" description="Helical" evidence="1">
    <location>
        <begin position="91"/>
        <end position="115"/>
    </location>
</feature>
<dbReference type="PANTHER" id="PTHR35867:SF1">
    <property type="entry name" value="PROTEIN RSEC"/>
    <property type="match status" value="1"/>
</dbReference>
<dbReference type="InterPro" id="IPR026268">
    <property type="entry name" value="RseC"/>
</dbReference>
<evidence type="ECO:0000313" key="3">
    <source>
        <dbReference type="EMBL" id="OPJ58604.1"/>
    </source>
</evidence>
<evidence type="ECO:0000313" key="5">
    <source>
        <dbReference type="Proteomes" id="UP000191056"/>
    </source>
</evidence>
<dbReference type="STRING" id="225345.CLCHR_38080"/>
<evidence type="ECO:0000256" key="1">
    <source>
        <dbReference type="SAM" id="Phobius"/>
    </source>
</evidence>
<keyword evidence="5" id="KW-1185">Reference proteome</keyword>
<reference evidence="4 6" key="2">
    <citation type="submission" date="2018-08" db="EMBL/GenBank/DDBJ databases">
        <title>Genome of Clostridium chromiireducens C1, DSM12136.</title>
        <authorList>
            <person name="Xing M."/>
            <person name="Wei Y."/>
            <person name="Ang E.L."/>
            <person name="Zhao H."/>
            <person name="Zhang Y."/>
        </authorList>
    </citation>
    <scope>NUCLEOTIDE SEQUENCE [LARGE SCALE GENOMIC DNA]</scope>
    <source>
        <strain evidence="4 6">C1</strain>
    </source>
</reference>
<sequence>MKTEQGLVVEVIDNVAKVRVGRHSDCKNCGACPGSESIIITASNKIGAKPGQRVIFEVKETNMLWAAFIVFILPLIALFVGAMIGGGLGKYLGVSISICQLIGGIAAALLAVLLVKKLDRDTEEKGKSKPQIIQILK</sequence>
<dbReference type="InterPro" id="IPR007359">
    <property type="entry name" value="SigmaE_reg_RseC_MucC"/>
</dbReference>
<evidence type="ECO:0000313" key="2">
    <source>
        <dbReference type="EMBL" id="MVX64434.1"/>
    </source>
</evidence>
<dbReference type="Proteomes" id="UP000191056">
    <property type="component" value="Unassembled WGS sequence"/>
</dbReference>
<keyword evidence="1" id="KW-1133">Transmembrane helix</keyword>
<evidence type="ECO:0000313" key="6">
    <source>
        <dbReference type="Proteomes" id="UP000265930"/>
    </source>
</evidence>
<name>A0A1V4IFI5_9CLOT</name>
<comment type="caution">
    <text evidence="3">The sequence shown here is derived from an EMBL/GenBank/DDBJ whole genome shotgun (WGS) entry which is preliminary data.</text>
</comment>
<dbReference type="Proteomes" id="UP000265930">
    <property type="component" value="Unassembled WGS sequence"/>
</dbReference>
<gene>
    <name evidence="3" type="ORF">CLCHR_38080</name>
    <name evidence="4" type="ORF">D2A34_10780</name>
    <name evidence="2" type="ORF">GKZ28_12105</name>
</gene>
<dbReference type="AlphaFoldDB" id="A0A1V4IFI5"/>
<reference evidence="2" key="3">
    <citation type="submission" date="2019-12" db="EMBL/GenBank/DDBJ databases">
        <title>Microbes associate with the intestines of laboratory mice.</title>
        <authorList>
            <person name="Navarre W."/>
            <person name="Wong E."/>
        </authorList>
    </citation>
    <scope>NUCLEOTIDE SEQUENCE</scope>
    <source>
        <strain evidence="2">NM79_F5</strain>
    </source>
</reference>
<evidence type="ECO:0000313" key="4">
    <source>
        <dbReference type="EMBL" id="RII35649.1"/>
    </source>
</evidence>
<keyword evidence="1" id="KW-0472">Membrane</keyword>
<dbReference type="PIRSF" id="PIRSF004923">
    <property type="entry name" value="RseC"/>
    <property type="match status" value="1"/>
</dbReference>
<dbReference type="RefSeq" id="WP_079441464.1">
    <property type="nucleotide sequence ID" value="NZ_JBLZIA010000009.1"/>
</dbReference>
<reference evidence="3 5" key="1">
    <citation type="submission" date="2017-03" db="EMBL/GenBank/DDBJ databases">
        <title>Genome sequence of Clostridium chromiireducens DSM 23318.</title>
        <authorList>
            <person name="Poehlein A."/>
            <person name="Daniel R."/>
        </authorList>
    </citation>
    <scope>NUCLEOTIDE SEQUENCE [LARGE SCALE GENOMIC DNA]</scope>
    <source>
        <strain evidence="3 5">DSM 23318</strain>
    </source>
</reference>
<dbReference type="Pfam" id="PF04246">
    <property type="entry name" value="RseC_MucC"/>
    <property type="match status" value="1"/>
</dbReference>
<dbReference type="OrthoDB" id="307768at2"/>
<dbReference type="EMBL" id="WSRQ01000017">
    <property type="protein sequence ID" value="MVX64434.1"/>
    <property type="molecule type" value="Genomic_DNA"/>
</dbReference>
<feature type="transmembrane region" description="Helical" evidence="1">
    <location>
        <begin position="63"/>
        <end position="85"/>
    </location>
</feature>
<protein>
    <submittedName>
        <fullName evidence="2">Siderophore-interacting protein</fullName>
    </submittedName>
    <submittedName>
        <fullName evidence="3">SoxR reducing system protein RseC</fullName>
    </submittedName>
</protein>
<dbReference type="EMBL" id="MZGT01000064">
    <property type="protein sequence ID" value="OPJ58604.1"/>
    <property type="molecule type" value="Genomic_DNA"/>
</dbReference>
<proteinExistence type="predicted"/>